<keyword evidence="5" id="KW-0418">Kinase</keyword>
<dbReference type="InterPro" id="IPR035965">
    <property type="entry name" value="PAS-like_dom_sf"/>
</dbReference>
<dbReference type="InterPro" id="IPR000014">
    <property type="entry name" value="PAS"/>
</dbReference>
<organism evidence="11 12">
    <name type="scientific">Kaistia nematophila</name>
    <dbReference type="NCBI Taxonomy" id="2994654"/>
    <lineage>
        <taxon>Bacteria</taxon>
        <taxon>Pseudomonadati</taxon>
        <taxon>Pseudomonadota</taxon>
        <taxon>Alphaproteobacteria</taxon>
        <taxon>Hyphomicrobiales</taxon>
        <taxon>Kaistiaceae</taxon>
        <taxon>Kaistia</taxon>
    </lineage>
</organism>
<dbReference type="Pfam" id="PF00512">
    <property type="entry name" value="HisKA"/>
    <property type="match status" value="1"/>
</dbReference>
<evidence type="ECO:0000256" key="9">
    <source>
        <dbReference type="SAM" id="SignalP"/>
    </source>
</evidence>
<dbReference type="EC" id="2.7.13.3" evidence="2"/>
<feature type="transmembrane region" description="Helical" evidence="8">
    <location>
        <begin position="49"/>
        <end position="72"/>
    </location>
</feature>
<gene>
    <name evidence="11" type="ORF">OSH07_00695</name>
</gene>
<feature type="coiled-coil region" evidence="7">
    <location>
        <begin position="69"/>
        <end position="96"/>
    </location>
</feature>
<evidence type="ECO:0000256" key="7">
    <source>
        <dbReference type="SAM" id="Coils"/>
    </source>
</evidence>
<comment type="catalytic activity">
    <reaction evidence="1">
        <text>ATP + protein L-histidine = ADP + protein N-phospho-L-histidine.</text>
        <dbReference type="EC" id="2.7.13.3"/>
    </reaction>
</comment>
<dbReference type="InterPro" id="IPR050736">
    <property type="entry name" value="Sensor_HK_Regulatory"/>
</dbReference>
<dbReference type="InterPro" id="IPR004358">
    <property type="entry name" value="Sig_transdc_His_kin-like_C"/>
</dbReference>
<evidence type="ECO:0000256" key="5">
    <source>
        <dbReference type="ARBA" id="ARBA00022777"/>
    </source>
</evidence>
<dbReference type="Gene3D" id="3.30.450.20">
    <property type="entry name" value="PAS domain"/>
    <property type="match status" value="1"/>
</dbReference>
<feature type="domain" description="Histidine kinase" evidence="10">
    <location>
        <begin position="605"/>
        <end position="822"/>
    </location>
</feature>
<dbReference type="Proteomes" id="UP001144805">
    <property type="component" value="Unassembled WGS sequence"/>
</dbReference>
<dbReference type="Gene3D" id="3.30.565.10">
    <property type="entry name" value="Histidine kinase-like ATPase, C-terminal domain"/>
    <property type="match status" value="1"/>
</dbReference>
<dbReference type="RefSeq" id="WP_266336687.1">
    <property type="nucleotide sequence ID" value="NZ_JAPKNK010000001.1"/>
</dbReference>
<dbReference type="SUPFAM" id="SSF55874">
    <property type="entry name" value="ATPase domain of HSP90 chaperone/DNA topoisomerase II/histidine kinase"/>
    <property type="match status" value="1"/>
</dbReference>
<keyword evidence="6" id="KW-0902">Two-component regulatory system</keyword>
<name>A0A9X3DXT3_9HYPH</name>
<evidence type="ECO:0000259" key="10">
    <source>
        <dbReference type="PROSITE" id="PS50109"/>
    </source>
</evidence>
<keyword evidence="7" id="KW-0175">Coiled coil</keyword>
<keyword evidence="12" id="KW-1185">Reference proteome</keyword>
<dbReference type="PANTHER" id="PTHR43711">
    <property type="entry name" value="TWO-COMPONENT HISTIDINE KINASE"/>
    <property type="match status" value="1"/>
</dbReference>
<dbReference type="Pfam" id="PF02518">
    <property type="entry name" value="HATPase_c"/>
    <property type="match status" value="1"/>
</dbReference>
<dbReference type="CDD" id="cd00082">
    <property type="entry name" value="HisKA"/>
    <property type="match status" value="1"/>
</dbReference>
<dbReference type="SUPFAM" id="SSF55785">
    <property type="entry name" value="PYP-like sensor domain (PAS domain)"/>
    <property type="match status" value="2"/>
</dbReference>
<dbReference type="EMBL" id="JAPKNK010000001">
    <property type="protein sequence ID" value="MCX5567702.1"/>
    <property type="molecule type" value="Genomic_DNA"/>
</dbReference>
<keyword evidence="4" id="KW-0808">Transferase</keyword>
<dbReference type="InterPro" id="IPR005467">
    <property type="entry name" value="His_kinase_dom"/>
</dbReference>
<evidence type="ECO:0000256" key="1">
    <source>
        <dbReference type="ARBA" id="ARBA00000085"/>
    </source>
</evidence>
<dbReference type="PROSITE" id="PS50109">
    <property type="entry name" value="HIS_KIN"/>
    <property type="match status" value="1"/>
</dbReference>
<feature type="chain" id="PRO_5040944736" description="histidine kinase" evidence="9">
    <location>
        <begin position="40"/>
        <end position="830"/>
    </location>
</feature>
<keyword evidence="8" id="KW-0812">Transmembrane</keyword>
<protein>
    <recommendedName>
        <fullName evidence="2">histidine kinase</fullName>
        <ecNumber evidence="2">2.7.13.3</ecNumber>
    </recommendedName>
</protein>
<proteinExistence type="predicted"/>
<keyword evidence="8" id="KW-0472">Membrane</keyword>
<dbReference type="InterPro" id="IPR036890">
    <property type="entry name" value="HATPase_C_sf"/>
</dbReference>
<evidence type="ECO:0000256" key="2">
    <source>
        <dbReference type="ARBA" id="ARBA00012438"/>
    </source>
</evidence>
<evidence type="ECO:0000256" key="4">
    <source>
        <dbReference type="ARBA" id="ARBA00022679"/>
    </source>
</evidence>
<dbReference type="FunFam" id="3.30.565.10:FF:000006">
    <property type="entry name" value="Sensor histidine kinase WalK"/>
    <property type="match status" value="1"/>
</dbReference>
<dbReference type="PRINTS" id="PR00344">
    <property type="entry name" value="BCTRLSENSOR"/>
</dbReference>
<keyword evidence="9" id="KW-0732">Signal</keyword>
<dbReference type="InterPro" id="IPR003594">
    <property type="entry name" value="HATPase_dom"/>
</dbReference>
<dbReference type="InterPro" id="IPR036097">
    <property type="entry name" value="HisK_dim/P_sf"/>
</dbReference>
<accession>A0A9X3DXT3</accession>
<dbReference type="SMART" id="SM00091">
    <property type="entry name" value="PAS"/>
    <property type="match status" value="3"/>
</dbReference>
<sequence>MDGTRGARRWSLVRPHLRQTLLAATSLTGLALSAGEALAAGPVAATLNAGNTALTSALLGVVAFSVLGAMALMRARNRAEAENAALKLRLADFKAGADRAEALVDAEDQRLVAWSAPGEPPLVMGRLPKSCGAPEDRSAFLAFGAWLEPMAASSLDTAIATLRKRGEIFAITLETGNGSFVEAVGRTAGGRAVVRFRDLSGDRLALAELEARHHRLTEDVEAMRALFQATSMPAWIRGRDGKLSWVNNAFARAVEARDPVDAVTRNLEFLDTAGREAIGSGHDGQPVSERRLPAIVAGARRIFDVVDVVSGTGSAGIAIDATELETVQNQMKRLVEFHARTLDQLATAVAVFGSDRRLRSYNAAFRSLFGLEAGFLDSQPDESAVLDRMRASRRLPEQADFKSWRNDLLTAYQSLDAREHWWHLPDGQTLRVLANPHPQGGITWIYENVTEQLELESRYNALSRVQGETLDHLAEGVAVFGSDGRLRLDNPAFARIWRLDPAFLAGHPHISEVERACRRLHDAPAAWTRFTASVAGLDEGRAPTSGRMERSDGRVVDYATVPLPGGQTMVTFMDVSDTVQVERALTDRNEALEAADGLKNAFIQHVSYELRSPLTNIIGFTQLLSDVSIGPLTEKQQEYTGYILSSSGALLAIVNDILDLATVDAGIIALELGEVDIERTVAAAIEGVRDRLQESQLLLQTRIPAGIGSFIADEKRVRQILYNLLSNAVGFSSLGSSVVLSASRTAEAIVFSVEDQGPGIAPEFLASVFDRFESRAAGSARGGAGLGLAIVKSFVELHGGTVSIRSEEGRGTEVSVHLPIRPTELAVAAE</sequence>
<dbReference type="CDD" id="cd00075">
    <property type="entry name" value="HATPase"/>
    <property type="match status" value="1"/>
</dbReference>
<dbReference type="SUPFAM" id="SSF47384">
    <property type="entry name" value="Homodimeric domain of signal transducing histidine kinase"/>
    <property type="match status" value="1"/>
</dbReference>
<evidence type="ECO:0000256" key="3">
    <source>
        <dbReference type="ARBA" id="ARBA00022553"/>
    </source>
</evidence>
<dbReference type="Pfam" id="PF12860">
    <property type="entry name" value="PAS_7"/>
    <property type="match status" value="2"/>
</dbReference>
<dbReference type="SMART" id="SM00388">
    <property type="entry name" value="HisKA"/>
    <property type="match status" value="1"/>
</dbReference>
<evidence type="ECO:0000313" key="12">
    <source>
        <dbReference type="Proteomes" id="UP001144805"/>
    </source>
</evidence>
<dbReference type="InterPro" id="IPR003661">
    <property type="entry name" value="HisK_dim/P_dom"/>
</dbReference>
<feature type="signal peptide" evidence="9">
    <location>
        <begin position="1"/>
        <end position="39"/>
    </location>
</feature>
<evidence type="ECO:0000313" key="11">
    <source>
        <dbReference type="EMBL" id="MCX5567702.1"/>
    </source>
</evidence>
<dbReference type="AlphaFoldDB" id="A0A9X3DXT3"/>
<keyword evidence="8" id="KW-1133">Transmembrane helix</keyword>
<reference evidence="11" key="1">
    <citation type="submission" date="2022-11" db="EMBL/GenBank/DDBJ databases">
        <title>Biodiversity and phylogenetic relationships of bacteria.</title>
        <authorList>
            <person name="Machado R.A.R."/>
            <person name="Bhat A."/>
            <person name="Loulou A."/>
            <person name="Kallel S."/>
        </authorList>
    </citation>
    <scope>NUCLEOTIDE SEQUENCE</scope>
    <source>
        <strain evidence="11">K-TC2</strain>
    </source>
</reference>
<comment type="caution">
    <text evidence="11">The sequence shown here is derived from an EMBL/GenBank/DDBJ whole genome shotgun (WGS) entry which is preliminary data.</text>
</comment>
<evidence type="ECO:0000256" key="6">
    <source>
        <dbReference type="ARBA" id="ARBA00023012"/>
    </source>
</evidence>
<dbReference type="PANTHER" id="PTHR43711:SF1">
    <property type="entry name" value="HISTIDINE KINASE 1"/>
    <property type="match status" value="1"/>
</dbReference>
<dbReference type="SMART" id="SM00387">
    <property type="entry name" value="HATPase_c"/>
    <property type="match status" value="1"/>
</dbReference>
<dbReference type="Gene3D" id="1.10.287.130">
    <property type="match status" value="1"/>
</dbReference>
<keyword evidence="3" id="KW-0597">Phosphoprotein</keyword>
<dbReference type="GO" id="GO:0000155">
    <property type="term" value="F:phosphorelay sensor kinase activity"/>
    <property type="evidence" value="ECO:0007669"/>
    <property type="project" value="InterPro"/>
</dbReference>
<evidence type="ECO:0000256" key="8">
    <source>
        <dbReference type="SAM" id="Phobius"/>
    </source>
</evidence>